<dbReference type="EMBL" id="SNRW01017976">
    <property type="protein sequence ID" value="KAA6367789.1"/>
    <property type="molecule type" value="Genomic_DNA"/>
</dbReference>
<accession>A0A5J4UBC0</accession>
<dbReference type="PANTHER" id="PTHR33050">
    <property type="entry name" value="REVERSE TRANSCRIPTASE DOMAIN-CONTAINING PROTEIN"/>
    <property type="match status" value="1"/>
</dbReference>
<gene>
    <name evidence="2" type="ORF">EZS28_036684</name>
</gene>
<name>A0A5J4UBC0_9EUKA</name>
<dbReference type="InterPro" id="IPR043128">
    <property type="entry name" value="Rev_trsase/Diguanyl_cyclase"/>
</dbReference>
<evidence type="ECO:0000313" key="2">
    <source>
        <dbReference type="EMBL" id="KAA6367789.1"/>
    </source>
</evidence>
<dbReference type="Gene3D" id="3.30.70.270">
    <property type="match status" value="1"/>
</dbReference>
<dbReference type="OrthoDB" id="6773263at2759"/>
<reference evidence="2 3" key="1">
    <citation type="submission" date="2019-03" db="EMBL/GenBank/DDBJ databases">
        <title>Single cell metagenomics reveals metabolic interactions within the superorganism composed of flagellate Streblomastix strix and complex community of Bacteroidetes bacteria on its surface.</title>
        <authorList>
            <person name="Treitli S.C."/>
            <person name="Kolisko M."/>
            <person name="Husnik F."/>
            <person name="Keeling P."/>
            <person name="Hampl V."/>
        </authorList>
    </citation>
    <scope>NUCLEOTIDE SEQUENCE [LARGE SCALE GENOMIC DNA]</scope>
    <source>
        <strain evidence="2">ST1C</strain>
    </source>
</reference>
<comment type="caution">
    <text evidence="2">The sequence shown here is derived from an EMBL/GenBank/DDBJ whole genome shotgun (WGS) entry which is preliminary data.</text>
</comment>
<protein>
    <recommendedName>
        <fullName evidence="1">Reverse transcriptase domain-containing protein</fullName>
    </recommendedName>
</protein>
<dbReference type="InterPro" id="IPR000477">
    <property type="entry name" value="RT_dom"/>
</dbReference>
<organism evidence="2 3">
    <name type="scientific">Streblomastix strix</name>
    <dbReference type="NCBI Taxonomy" id="222440"/>
    <lineage>
        <taxon>Eukaryota</taxon>
        <taxon>Metamonada</taxon>
        <taxon>Preaxostyla</taxon>
        <taxon>Oxymonadida</taxon>
        <taxon>Streblomastigidae</taxon>
        <taxon>Streblomastix</taxon>
    </lineage>
</organism>
<dbReference type="InterPro" id="IPR052055">
    <property type="entry name" value="Hepadnavirus_pol/RT"/>
</dbReference>
<proteinExistence type="predicted"/>
<dbReference type="Proteomes" id="UP000324800">
    <property type="component" value="Unassembled WGS sequence"/>
</dbReference>
<dbReference type="PANTHER" id="PTHR33050:SF7">
    <property type="entry name" value="RIBONUCLEASE H"/>
    <property type="match status" value="1"/>
</dbReference>
<dbReference type="Pfam" id="PF00078">
    <property type="entry name" value="RVT_1"/>
    <property type="match status" value="1"/>
</dbReference>
<dbReference type="Gene3D" id="3.10.10.10">
    <property type="entry name" value="HIV Type 1 Reverse Transcriptase, subunit A, domain 1"/>
    <property type="match status" value="1"/>
</dbReference>
<sequence>MIKKANGKWRKILDVKALNKLSTEFHFQMHDSIEMKQTIRLGDWSTSLDLSSAFHHQIVQAESQPYLAFEFQNNHYTYRAMPYGIEYSPIYFAAAIEPIVQLIRLITEERIISYSEPNQRREFFQYTIYLTQGDRQRERQKQQKTSSEVNRKIELSMIPFPTNITILQHIVSLEGRNSSTEILECNSDNGLNNNSKLELVDNKAMINQSCKLNTNTFINDNDDRCITSRTGFNSGKGQGNDLNSIWNLEQKINEVYKQQQRNYSYKFRPTKFHKCLKEFASSILSNWKRYQYSSFRHQEIESINIINKRNQTSTLNNRKARNSDSEYSPPRIQNEIEDALSRLSREGNYKLKEKIFQQICFQMNLNPTIDLFSQLFNNLLPTLMSTIWGLKEIAIDSRNQVCKKEFPWINSPIPPLPAVLKKIREDKIDAMIIAPLWPGQISYTELVNEYVLSHMFGWNNEILEPRTLLIMKNLKLPSDK</sequence>
<feature type="non-terminal residue" evidence="2">
    <location>
        <position position="480"/>
    </location>
</feature>
<dbReference type="SUPFAM" id="SSF56672">
    <property type="entry name" value="DNA/RNA polymerases"/>
    <property type="match status" value="1"/>
</dbReference>
<evidence type="ECO:0000313" key="3">
    <source>
        <dbReference type="Proteomes" id="UP000324800"/>
    </source>
</evidence>
<dbReference type="PROSITE" id="PS50878">
    <property type="entry name" value="RT_POL"/>
    <property type="match status" value="1"/>
</dbReference>
<feature type="domain" description="Reverse transcriptase" evidence="1">
    <location>
        <begin position="1"/>
        <end position="178"/>
    </location>
</feature>
<evidence type="ECO:0000259" key="1">
    <source>
        <dbReference type="PROSITE" id="PS50878"/>
    </source>
</evidence>
<dbReference type="InterPro" id="IPR043502">
    <property type="entry name" value="DNA/RNA_pol_sf"/>
</dbReference>
<dbReference type="AlphaFoldDB" id="A0A5J4UBC0"/>